<evidence type="ECO:0000256" key="1">
    <source>
        <dbReference type="SAM" id="Phobius"/>
    </source>
</evidence>
<evidence type="ECO:0000313" key="3">
    <source>
        <dbReference type="Proteomes" id="UP000054477"/>
    </source>
</evidence>
<dbReference type="AlphaFoldDB" id="A0A0C9XZ74"/>
<proteinExistence type="predicted"/>
<reference evidence="2 3" key="1">
    <citation type="submission" date="2014-04" db="EMBL/GenBank/DDBJ databases">
        <authorList>
            <consortium name="DOE Joint Genome Institute"/>
            <person name="Kuo A."/>
            <person name="Kohler A."/>
            <person name="Nagy L.G."/>
            <person name="Floudas D."/>
            <person name="Copeland A."/>
            <person name="Barry K.W."/>
            <person name="Cichocki N."/>
            <person name="Veneault-Fourrey C."/>
            <person name="LaButti K."/>
            <person name="Lindquist E.A."/>
            <person name="Lipzen A."/>
            <person name="Lundell T."/>
            <person name="Morin E."/>
            <person name="Murat C."/>
            <person name="Sun H."/>
            <person name="Tunlid A."/>
            <person name="Henrissat B."/>
            <person name="Grigoriev I.V."/>
            <person name="Hibbett D.S."/>
            <person name="Martin F."/>
            <person name="Nordberg H.P."/>
            <person name="Cantor M.N."/>
            <person name="Hua S.X."/>
        </authorList>
    </citation>
    <scope>NUCLEOTIDE SEQUENCE [LARGE SCALE GENOMIC DNA]</scope>
    <source>
        <strain evidence="2 3">LaAM-08-1</strain>
    </source>
</reference>
<evidence type="ECO:0000313" key="2">
    <source>
        <dbReference type="EMBL" id="KIK06959.1"/>
    </source>
</evidence>
<accession>A0A0C9XZ74</accession>
<protein>
    <submittedName>
        <fullName evidence="2">Unplaced genomic scaffold K443scaffold_15, whole genome shotgun sequence</fullName>
    </submittedName>
</protein>
<sequence length="648" mass="72826">MGVKWRRIRFNCSDKSHRAPKHLIVTAASARAGRRLTAAQTDPMEIITLLTLLRKETVPVTRQAPTRAKSIWRWAPHNGLPDGGLSFEALKPIAAHLASLISEAALLLALRCLVVCTLGLPIAIVLYGVKEIMSTSNTVDLHSDMDDAMDVDSTCLNLASPQQTIEYDAAGKELGALIPLPGPIVDGKRQKRFMRICANDGLGIRRAMLVEWCKRFHLPYSGNMATLREKLKWYSEHEEEWNKTIPGTRRPHLGGTSKTTMKKKSVRRTEAIFGVGSMAARAPNADILPTEYQPTKQTQQERDRILTWARTIVKNNPYRPREERRKMVAERAFLGRTTTTDPILQATLEHTSTQLNQLLLHINPADNGDHGHTLSIESPCPPSLCCHPTSTSPLQSSALLDPTSPATLFMCSPLNDINATVAPPAQVNRAIIPNTDAIPTRTITLGDKTEITFTAADVRAPPIITFVHDIAGLNCMWDDTTSNWDGVSPLIINGRPIPLVYWRDIYKSSRKRGEHWKEGQWRGTKGKWFKWRVVVHRYRQGTPEEFWKEFTRDRVRINFTRIVAELAQQRVAVDDVLARQATTEYGSSFPSLFSYRKGGVSHVMSKPADIAKRYRQLKARSSATKTLDSWFPCWIKIVFSLLSWVVVP</sequence>
<organism evidence="2 3">
    <name type="scientific">Laccaria amethystina LaAM-08-1</name>
    <dbReference type="NCBI Taxonomy" id="1095629"/>
    <lineage>
        <taxon>Eukaryota</taxon>
        <taxon>Fungi</taxon>
        <taxon>Dikarya</taxon>
        <taxon>Basidiomycota</taxon>
        <taxon>Agaricomycotina</taxon>
        <taxon>Agaricomycetes</taxon>
        <taxon>Agaricomycetidae</taxon>
        <taxon>Agaricales</taxon>
        <taxon>Agaricineae</taxon>
        <taxon>Hydnangiaceae</taxon>
        <taxon>Laccaria</taxon>
    </lineage>
</organism>
<keyword evidence="3" id="KW-1185">Reference proteome</keyword>
<keyword evidence="1" id="KW-0472">Membrane</keyword>
<dbReference type="HOGENOM" id="CLU_036103_0_0_1"/>
<dbReference type="OrthoDB" id="3049189at2759"/>
<dbReference type="Proteomes" id="UP000054477">
    <property type="component" value="Unassembled WGS sequence"/>
</dbReference>
<keyword evidence="1" id="KW-1133">Transmembrane helix</keyword>
<name>A0A0C9XZ74_9AGAR</name>
<feature type="transmembrane region" description="Helical" evidence="1">
    <location>
        <begin position="105"/>
        <end position="129"/>
    </location>
</feature>
<dbReference type="EMBL" id="KN838550">
    <property type="protein sequence ID" value="KIK06959.1"/>
    <property type="molecule type" value="Genomic_DNA"/>
</dbReference>
<keyword evidence="1" id="KW-0812">Transmembrane</keyword>
<reference evidence="3" key="2">
    <citation type="submission" date="2015-01" db="EMBL/GenBank/DDBJ databases">
        <title>Evolutionary Origins and Diversification of the Mycorrhizal Mutualists.</title>
        <authorList>
            <consortium name="DOE Joint Genome Institute"/>
            <consortium name="Mycorrhizal Genomics Consortium"/>
            <person name="Kohler A."/>
            <person name="Kuo A."/>
            <person name="Nagy L.G."/>
            <person name="Floudas D."/>
            <person name="Copeland A."/>
            <person name="Barry K.W."/>
            <person name="Cichocki N."/>
            <person name="Veneault-Fourrey C."/>
            <person name="LaButti K."/>
            <person name="Lindquist E.A."/>
            <person name="Lipzen A."/>
            <person name="Lundell T."/>
            <person name="Morin E."/>
            <person name="Murat C."/>
            <person name="Riley R."/>
            <person name="Ohm R."/>
            <person name="Sun H."/>
            <person name="Tunlid A."/>
            <person name="Henrissat B."/>
            <person name="Grigoriev I.V."/>
            <person name="Hibbett D.S."/>
            <person name="Martin F."/>
        </authorList>
    </citation>
    <scope>NUCLEOTIDE SEQUENCE [LARGE SCALE GENOMIC DNA]</scope>
    <source>
        <strain evidence="3">LaAM-08-1</strain>
    </source>
</reference>
<gene>
    <name evidence="2" type="ORF">K443DRAFT_129532</name>
</gene>